<comment type="caution">
    <text evidence="3">The sequence shown here is derived from an EMBL/GenBank/DDBJ whole genome shotgun (WGS) entry which is preliminary data.</text>
</comment>
<dbReference type="CDD" id="cd01948">
    <property type="entry name" value="EAL"/>
    <property type="match status" value="1"/>
</dbReference>
<evidence type="ECO:0000259" key="1">
    <source>
        <dbReference type="PROSITE" id="PS50883"/>
    </source>
</evidence>
<dbReference type="PROSITE" id="PS50887">
    <property type="entry name" value="GGDEF"/>
    <property type="match status" value="1"/>
</dbReference>
<accession>A0A7Z0LK67</accession>
<sequence>MTAQEAQWLTRIIADEALDVLFQPIVDTSQQAIYGYEALVRGPVASPLHSPLRLFEVATQAGKLVELDILCRRLAIHRFAALDLPGFLFLNVMPLTIVERDFREGLTLGFINDAGIPAERVVIELTEHVPIHDYALMRQAVDHYRDMGFRVALDDLGAGHSSLRHWSELRPDFVKLDRHFISGVDQEPAKREFLRSIIGVARSLDCKLIAEGVETAAEHLCLWELDRGLSLLQGFYFSRPKSEPPIKLAMPLPGTAPLQVIAGRNARTICRQVADVAPECSVPKLAERFRCHPELRCVAVVQDGKPLAVVRRSSFLALFTNPFSHALYAKTRVMDVADKRMLVAEAEMPLEVLSQRLTDSHEIEQEDFVVTQNGGYLGMGNIVDLLREITAIQVRQARHANPLTGLPGNILINDTLNDYLSSGEGFAAAYVDLDNFKAFNDAYGYARGDHVIISVARLLQVQVESAGGFTGHIGGDDFMLLLPLAHWENVTRQILAHVEAIAPSFYEVVDREKGGIKVENRQGTASFFPFFSVSVAVKPVAADAGLEALDIASDLSALKHQAKKIAGNSLFVERRDGSAASRQNEGRHAAS</sequence>
<organism evidence="3 4">
    <name type="scientific">Vreelandella salicampi</name>
    <dbReference type="NCBI Taxonomy" id="1449798"/>
    <lineage>
        <taxon>Bacteria</taxon>
        <taxon>Pseudomonadati</taxon>
        <taxon>Pseudomonadota</taxon>
        <taxon>Gammaproteobacteria</taxon>
        <taxon>Oceanospirillales</taxon>
        <taxon>Halomonadaceae</taxon>
        <taxon>Vreelandella</taxon>
    </lineage>
</organism>
<dbReference type="GO" id="GO:0071111">
    <property type="term" value="F:cyclic-guanylate-specific phosphodiesterase activity"/>
    <property type="evidence" value="ECO:0007669"/>
    <property type="project" value="InterPro"/>
</dbReference>
<dbReference type="SUPFAM" id="SSF55073">
    <property type="entry name" value="Nucleotide cyclase"/>
    <property type="match status" value="1"/>
</dbReference>
<dbReference type="InterPro" id="IPR035919">
    <property type="entry name" value="EAL_sf"/>
</dbReference>
<name>A0A7Z0LK67_9GAMM</name>
<dbReference type="InterPro" id="IPR050706">
    <property type="entry name" value="Cyclic-di-GMP_PDE-like"/>
</dbReference>
<dbReference type="SMART" id="SM00267">
    <property type="entry name" value="GGDEF"/>
    <property type="match status" value="1"/>
</dbReference>
<dbReference type="InterPro" id="IPR029787">
    <property type="entry name" value="Nucleotide_cyclase"/>
</dbReference>
<feature type="domain" description="GGDEF" evidence="2">
    <location>
        <begin position="424"/>
        <end position="575"/>
    </location>
</feature>
<evidence type="ECO:0000313" key="4">
    <source>
        <dbReference type="Proteomes" id="UP000586119"/>
    </source>
</evidence>
<keyword evidence="4" id="KW-1185">Reference proteome</keyword>
<dbReference type="Pfam" id="PF00563">
    <property type="entry name" value="EAL"/>
    <property type="match status" value="1"/>
</dbReference>
<dbReference type="NCBIfam" id="TIGR00254">
    <property type="entry name" value="GGDEF"/>
    <property type="match status" value="1"/>
</dbReference>
<feature type="domain" description="EAL" evidence="1">
    <location>
        <begin position="2"/>
        <end position="254"/>
    </location>
</feature>
<dbReference type="CDD" id="cd01949">
    <property type="entry name" value="GGDEF"/>
    <property type="match status" value="1"/>
</dbReference>
<dbReference type="PANTHER" id="PTHR33121:SF76">
    <property type="entry name" value="SIGNALING PROTEIN"/>
    <property type="match status" value="1"/>
</dbReference>
<dbReference type="PROSITE" id="PS50883">
    <property type="entry name" value="EAL"/>
    <property type="match status" value="1"/>
</dbReference>
<dbReference type="Pfam" id="PF00990">
    <property type="entry name" value="GGDEF"/>
    <property type="match status" value="1"/>
</dbReference>
<dbReference type="InterPro" id="IPR046342">
    <property type="entry name" value="CBS_dom_sf"/>
</dbReference>
<dbReference type="SMART" id="SM00052">
    <property type="entry name" value="EAL"/>
    <property type="match status" value="1"/>
</dbReference>
<dbReference type="SUPFAM" id="SSF141868">
    <property type="entry name" value="EAL domain-like"/>
    <property type="match status" value="1"/>
</dbReference>
<dbReference type="InterPro" id="IPR043128">
    <property type="entry name" value="Rev_trsase/Diguanyl_cyclase"/>
</dbReference>
<reference evidence="3 4" key="1">
    <citation type="journal article" date="2015" name="Int. J. Syst. Evol. Microbiol.">
        <title>Halomonas salicampi sp. nov., a halotolerant and alkalitolerant bacterium isolated from a saltern soil.</title>
        <authorList>
            <person name="Lee J.C."/>
            <person name="Kim Y.S."/>
            <person name="Yun B.S."/>
            <person name="Whang K.S."/>
        </authorList>
    </citation>
    <scope>NUCLEOTIDE SEQUENCE [LARGE SCALE GENOMIC DNA]</scope>
    <source>
        <strain evidence="3 4">BH103</strain>
    </source>
</reference>
<proteinExistence type="predicted"/>
<dbReference type="Gene3D" id="3.30.70.270">
    <property type="match status" value="1"/>
</dbReference>
<evidence type="ECO:0000259" key="2">
    <source>
        <dbReference type="PROSITE" id="PS50887"/>
    </source>
</evidence>
<dbReference type="PANTHER" id="PTHR33121">
    <property type="entry name" value="CYCLIC DI-GMP PHOSPHODIESTERASE PDEF"/>
    <property type="match status" value="1"/>
</dbReference>
<dbReference type="RefSeq" id="WP_179929822.1">
    <property type="nucleotide sequence ID" value="NZ_JACCDF010000004.1"/>
</dbReference>
<dbReference type="Proteomes" id="UP000586119">
    <property type="component" value="Unassembled WGS sequence"/>
</dbReference>
<evidence type="ECO:0000313" key="3">
    <source>
        <dbReference type="EMBL" id="NYS60491.1"/>
    </source>
</evidence>
<dbReference type="Gene3D" id="3.20.20.450">
    <property type="entry name" value="EAL domain"/>
    <property type="match status" value="1"/>
</dbReference>
<dbReference type="InterPro" id="IPR001633">
    <property type="entry name" value="EAL_dom"/>
</dbReference>
<dbReference type="AlphaFoldDB" id="A0A7Z0LK67"/>
<dbReference type="InterPro" id="IPR000160">
    <property type="entry name" value="GGDEF_dom"/>
</dbReference>
<dbReference type="SUPFAM" id="SSF54631">
    <property type="entry name" value="CBS-domain pair"/>
    <property type="match status" value="1"/>
</dbReference>
<dbReference type="EMBL" id="JACCDF010000004">
    <property type="protein sequence ID" value="NYS60491.1"/>
    <property type="molecule type" value="Genomic_DNA"/>
</dbReference>
<protein>
    <submittedName>
        <fullName evidence="3">EAL and GGDEF domain-containing protein</fullName>
    </submittedName>
</protein>
<gene>
    <name evidence="3" type="ORF">HZS81_06905</name>
</gene>